<evidence type="ECO:0000256" key="8">
    <source>
        <dbReference type="ARBA" id="ARBA00023273"/>
    </source>
</evidence>
<keyword evidence="14" id="KW-1185">Reference proteome</keyword>
<dbReference type="AlphaFoldDB" id="A0A643BUP4"/>
<evidence type="ECO:0000256" key="2">
    <source>
        <dbReference type="ARBA" id="ARBA00004430"/>
    </source>
</evidence>
<feature type="region of interest" description="Disordered" evidence="12">
    <location>
        <begin position="901"/>
        <end position="933"/>
    </location>
</feature>
<accession>A0A643BUP4</accession>
<dbReference type="OrthoDB" id="294378at2759"/>
<evidence type="ECO:0000256" key="11">
    <source>
        <dbReference type="SAM" id="Coils"/>
    </source>
</evidence>
<keyword evidence="7" id="KW-0206">Cytoskeleton</keyword>
<keyword evidence="5" id="KW-0282">Flagellum</keyword>
<comment type="function">
    <text evidence="9">May function as part of the axonemal radial spoke complex 3 (RS3). Radial spoke complexes are important for ciliary motility.</text>
</comment>
<evidence type="ECO:0000256" key="4">
    <source>
        <dbReference type="ARBA" id="ARBA00022737"/>
    </source>
</evidence>
<proteinExistence type="predicted"/>
<feature type="coiled-coil region" evidence="11">
    <location>
        <begin position="854"/>
        <end position="883"/>
    </location>
</feature>
<feature type="non-terminal residue" evidence="13">
    <location>
        <position position="1"/>
    </location>
</feature>
<dbReference type="PANTHER" id="PTHR46613">
    <property type="entry name" value="RADIAL SPOKE HEAD 10 HOMOLOG B-RELATED"/>
    <property type="match status" value="1"/>
</dbReference>
<evidence type="ECO:0000256" key="6">
    <source>
        <dbReference type="ARBA" id="ARBA00023069"/>
    </source>
</evidence>
<gene>
    <name evidence="13" type="ORF">E2I00_008646</name>
</gene>
<dbReference type="EMBL" id="SGJD01004625">
    <property type="protein sequence ID" value="KAB0391378.1"/>
    <property type="molecule type" value="Genomic_DNA"/>
</dbReference>
<comment type="caution">
    <text evidence="13">The sequence shown here is derived from an EMBL/GenBank/DDBJ whole genome shotgun (WGS) entry which is preliminary data.</text>
</comment>
<dbReference type="SMART" id="SM00698">
    <property type="entry name" value="MORN"/>
    <property type="match status" value="9"/>
</dbReference>
<organism evidence="13 14">
    <name type="scientific">Balaenoptera physalus</name>
    <name type="common">Fin whale</name>
    <name type="synonym">Balaena physalus</name>
    <dbReference type="NCBI Taxonomy" id="9770"/>
    <lineage>
        <taxon>Eukaryota</taxon>
        <taxon>Metazoa</taxon>
        <taxon>Chordata</taxon>
        <taxon>Craniata</taxon>
        <taxon>Vertebrata</taxon>
        <taxon>Euteleostomi</taxon>
        <taxon>Mammalia</taxon>
        <taxon>Eutheria</taxon>
        <taxon>Laurasiatheria</taxon>
        <taxon>Artiodactyla</taxon>
        <taxon>Whippomorpha</taxon>
        <taxon>Cetacea</taxon>
        <taxon>Mysticeti</taxon>
        <taxon>Balaenopteridae</taxon>
        <taxon>Balaenoptera</taxon>
    </lineage>
</organism>
<evidence type="ECO:0000256" key="1">
    <source>
        <dbReference type="ARBA" id="ARBA00004230"/>
    </source>
</evidence>
<dbReference type="GO" id="GO:0005930">
    <property type="term" value="C:axoneme"/>
    <property type="evidence" value="ECO:0007669"/>
    <property type="project" value="UniProtKB-SubCell"/>
</dbReference>
<dbReference type="InterPro" id="IPR003409">
    <property type="entry name" value="MORN"/>
</dbReference>
<keyword evidence="8" id="KW-0966">Cell projection</keyword>
<comment type="subcellular location">
    <subcellularLocation>
        <location evidence="1">Cell projection</location>
        <location evidence="1">Cilium</location>
        <location evidence="1">Flagellum</location>
    </subcellularLocation>
    <subcellularLocation>
        <location evidence="2">Cytoplasm</location>
        <location evidence="2">Cytoskeleton</location>
        <location evidence="2">Cilium axoneme</location>
    </subcellularLocation>
</comment>
<evidence type="ECO:0000256" key="5">
    <source>
        <dbReference type="ARBA" id="ARBA00022846"/>
    </source>
</evidence>
<keyword evidence="11" id="KW-0175">Coiled coil</keyword>
<evidence type="ECO:0000256" key="3">
    <source>
        <dbReference type="ARBA" id="ARBA00022490"/>
    </source>
</evidence>
<feature type="region of interest" description="Disordered" evidence="12">
    <location>
        <begin position="59"/>
        <end position="78"/>
    </location>
</feature>
<evidence type="ECO:0000256" key="9">
    <source>
        <dbReference type="ARBA" id="ARBA00045836"/>
    </source>
</evidence>
<evidence type="ECO:0000256" key="10">
    <source>
        <dbReference type="ARBA" id="ARBA00046952"/>
    </source>
</evidence>
<protein>
    <recommendedName>
        <fullName evidence="15">Radial spoke head 10 homolog B</fullName>
    </recommendedName>
</protein>
<dbReference type="SUPFAM" id="SSF82185">
    <property type="entry name" value="Histone H3 K4-specific methyltransferase SET7/9 N-terminal domain"/>
    <property type="match status" value="2"/>
</dbReference>
<sequence length="933" mass="107555">IKLINALKQRAFNQRSHLILTYIKQTLGLLKAMVKEKKRADKKGDKLACSPSSLSDYTEFSKQDGNAARQDMSPGAVPPLDMQLKEPGLKRECKNDNLQNEDTTQYEEPILTKLIVESYEGEKVRGLYEGEAFAIFQGGCTYRGTFSEGLMHGRGTYVWADGLKYEGDFVKNIPMNHGVYTWPDGSTYEGEVVNGVRHGFGMFKCSTQPVSYIGHWCHGKRHGKGSIYYNQEGTSWYEGDWVHNIKKGWGISYKSGNIYEGQWENNMRHGEGRMRWLTANEEYTGQWEKGVQNGFGTHTWFLKRIPYSQYPLRNEYVGEFVNGYRHGHGKFYYASGAMYEGEWVANKKHGMGRLTFKNGRVYDGPFSNDHLAEFPDLEGELISYRDTTPESALRNQYRRSSISAETIRKLDGSESNSMLGSSIELDLSLLLKMYLERDQSEEKKQVEYAILRNITELRRIYSFYSSLGCDHSLDNTFLMTKLQFWRFLKDCRFHHHKITLTDMDRVLSGEYSRSFASGLKSITSQHPDTNRSPSLFLCFTKLMNENIRPNACRVKGKYKANRIIFTIIFSKIEFCNHLLNVYFSITSLGNLFCEAHRTLYSMNYVDKCWEIYTVYCRPNAAPPHELTMDMRHFLWMLKSFKMINKELTASKFVEVIAEDNPFMHDGIDSNFKLEVCKELVFLEFFEALLSFALISVTNQSTKFYLNFPNDDLSGNKAGSTYTVINQKSSYVFVVDQNTQNRSPSALRSQESEVQYGSTKSSSSKLAVLLDMSKIRKSEPKIKKSLSDGKTSKMNLKSPGKELTFLLSQNEKKEKSKDEQKEKFNTWVSNMYIFFVNTLFQAHKHEETLKEKVKENRLHNEAMAHQRKMENEELEARLNSLREEETTRQDYEVAITVIKEPVDAPSLNVTPSPLKEDTVVSQSSKSIANKKKKR</sequence>
<comment type="subunit">
    <text evidence="10">Interacts with RSPH6A. Does not appear to be part of the axonemal radial spoke complexes 1 or 2.</text>
</comment>
<keyword evidence="4" id="KW-0677">Repeat</keyword>
<dbReference type="Gene3D" id="2.20.110.10">
    <property type="entry name" value="Histone H3 K4-specific methyltransferase SET7/9 N-terminal domain"/>
    <property type="match status" value="3"/>
</dbReference>
<evidence type="ECO:0000313" key="13">
    <source>
        <dbReference type="EMBL" id="KAB0391378.1"/>
    </source>
</evidence>
<dbReference type="Pfam" id="PF02493">
    <property type="entry name" value="MORN"/>
    <property type="match status" value="8"/>
</dbReference>
<evidence type="ECO:0000256" key="7">
    <source>
        <dbReference type="ARBA" id="ARBA00023212"/>
    </source>
</evidence>
<dbReference type="Proteomes" id="UP000437017">
    <property type="component" value="Unassembled WGS sequence"/>
</dbReference>
<keyword evidence="6" id="KW-0969">Cilium</keyword>
<reference evidence="13 14" key="1">
    <citation type="journal article" date="2019" name="PLoS ONE">
        <title>Genomic analyses reveal an absence of contemporary introgressive admixture between fin whales and blue whales, despite known hybrids.</title>
        <authorList>
            <person name="Westbury M.V."/>
            <person name="Petersen B."/>
            <person name="Lorenzen E.D."/>
        </authorList>
    </citation>
    <scope>NUCLEOTIDE SEQUENCE [LARGE SCALE GENOMIC DNA]</scope>
    <source>
        <strain evidence="13">FinWhale-01</strain>
    </source>
</reference>
<dbReference type="GO" id="GO:0031514">
    <property type="term" value="C:motile cilium"/>
    <property type="evidence" value="ECO:0007669"/>
    <property type="project" value="UniProtKB-SubCell"/>
</dbReference>
<evidence type="ECO:0000313" key="14">
    <source>
        <dbReference type="Proteomes" id="UP000437017"/>
    </source>
</evidence>
<evidence type="ECO:0008006" key="15">
    <source>
        <dbReference type="Google" id="ProtNLM"/>
    </source>
</evidence>
<dbReference type="PANTHER" id="PTHR46613:SF1">
    <property type="entry name" value="RADIAL SPOKE HEAD 10 HOMOLOG B-RELATED"/>
    <property type="match status" value="1"/>
</dbReference>
<keyword evidence="3" id="KW-0963">Cytoplasm</keyword>
<name>A0A643BUP4_BALPH</name>
<evidence type="ECO:0000256" key="12">
    <source>
        <dbReference type="SAM" id="MobiDB-lite"/>
    </source>
</evidence>